<evidence type="ECO:0000256" key="4">
    <source>
        <dbReference type="ARBA" id="ARBA00022679"/>
    </source>
</evidence>
<dbReference type="CDD" id="cd00082">
    <property type="entry name" value="HisKA"/>
    <property type="match status" value="1"/>
</dbReference>
<dbReference type="InterPro" id="IPR001789">
    <property type="entry name" value="Sig_transdc_resp-reg_receiver"/>
</dbReference>
<dbReference type="CDD" id="cd16922">
    <property type="entry name" value="HATPase_EvgS-ArcB-TorS-like"/>
    <property type="match status" value="1"/>
</dbReference>
<feature type="domain" description="Response regulatory" evidence="8">
    <location>
        <begin position="551"/>
        <end position="670"/>
    </location>
</feature>
<dbReference type="InterPro" id="IPR011006">
    <property type="entry name" value="CheY-like_superfamily"/>
</dbReference>
<name>C7LTG9_DESBD</name>
<dbReference type="SUPFAM" id="SSF47384">
    <property type="entry name" value="Homodimeric domain of signal transducing histidine kinase"/>
    <property type="match status" value="1"/>
</dbReference>
<dbReference type="Pfam" id="PF13188">
    <property type="entry name" value="PAS_8"/>
    <property type="match status" value="1"/>
</dbReference>
<dbReference type="PRINTS" id="PR00344">
    <property type="entry name" value="BCTRLSENSOR"/>
</dbReference>
<dbReference type="InterPro" id="IPR003594">
    <property type="entry name" value="HATPase_dom"/>
</dbReference>
<dbReference type="Gene3D" id="3.40.50.2300">
    <property type="match status" value="1"/>
</dbReference>
<dbReference type="InterPro" id="IPR005467">
    <property type="entry name" value="His_kinase_dom"/>
</dbReference>
<dbReference type="SMART" id="SM00091">
    <property type="entry name" value="PAS"/>
    <property type="match status" value="2"/>
</dbReference>
<dbReference type="InterPro" id="IPR013656">
    <property type="entry name" value="PAS_4"/>
</dbReference>
<dbReference type="RefSeq" id="WP_015773620.1">
    <property type="nucleotide sequence ID" value="NC_013173.1"/>
</dbReference>
<dbReference type="Pfam" id="PF08448">
    <property type="entry name" value="PAS_4"/>
    <property type="match status" value="1"/>
</dbReference>
<dbReference type="SUPFAM" id="SSF55785">
    <property type="entry name" value="PYP-like sensor domain (PAS domain)"/>
    <property type="match status" value="2"/>
</dbReference>
<evidence type="ECO:0000313" key="11">
    <source>
        <dbReference type="Proteomes" id="UP000002216"/>
    </source>
</evidence>
<dbReference type="InterPro" id="IPR036097">
    <property type="entry name" value="HisK_dim/P_sf"/>
</dbReference>
<keyword evidence="11" id="KW-1185">Reference proteome</keyword>
<dbReference type="eggNOG" id="COG0745">
    <property type="taxonomic scope" value="Bacteria"/>
</dbReference>
<dbReference type="EMBL" id="CP001629">
    <property type="protein sequence ID" value="ACU89526.1"/>
    <property type="molecule type" value="Genomic_DNA"/>
</dbReference>
<dbReference type="InterPro" id="IPR003661">
    <property type="entry name" value="HisK_dim/P_dom"/>
</dbReference>
<dbReference type="InterPro" id="IPR036890">
    <property type="entry name" value="HATPase_C_sf"/>
</dbReference>
<dbReference type="EC" id="2.7.13.3" evidence="2"/>
<dbReference type="SUPFAM" id="SSF52172">
    <property type="entry name" value="CheY-like"/>
    <property type="match status" value="1"/>
</dbReference>
<feature type="domain" description="Histidine kinase" evidence="7">
    <location>
        <begin position="308"/>
        <end position="530"/>
    </location>
</feature>
<evidence type="ECO:0000256" key="3">
    <source>
        <dbReference type="ARBA" id="ARBA00022553"/>
    </source>
</evidence>
<dbReference type="SUPFAM" id="SSF55874">
    <property type="entry name" value="ATPase domain of HSP90 chaperone/DNA topoisomerase II/histidine kinase"/>
    <property type="match status" value="1"/>
</dbReference>
<dbReference type="PANTHER" id="PTHR43047">
    <property type="entry name" value="TWO-COMPONENT HISTIDINE PROTEIN KINASE"/>
    <property type="match status" value="1"/>
</dbReference>
<dbReference type="Proteomes" id="UP000002216">
    <property type="component" value="Chromosome"/>
</dbReference>
<organism evidence="10 11">
    <name type="scientific">Desulfomicrobium baculatum (strain DSM 4028 / VKM B-1378 / X)</name>
    <name type="common">Desulfovibrio baculatus</name>
    <dbReference type="NCBI Taxonomy" id="525897"/>
    <lineage>
        <taxon>Bacteria</taxon>
        <taxon>Pseudomonadati</taxon>
        <taxon>Thermodesulfobacteriota</taxon>
        <taxon>Desulfovibrionia</taxon>
        <taxon>Desulfovibrionales</taxon>
        <taxon>Desulfomicrobiaceae</taxon>
        <taxon>Desulfomicrobium</taxon>
    </lineage>
</organism>
<dbReference type="SMART" id="SM00448">
    <property type="entry name" value="REC"/>
    <property type="match status" value="1"/>
</dbReference>
<dbReference type="STRING" id="525897.Dbac_1432"/>
<dbReference type="PROSITE" id="PS50109">
    <property type="entry name" value="HIS_KIN"/>
    <property type="match status" value="1"/>
</dbReference>
<dbReference type="InterPro" id="IPR000014">
    <property type="entry name" value="PAS"/>
</dbReference>
<evidence type="ECO:0000259" key="7">
    <source>
        <dbReference type="PROSITE" id="PS50109"/>
    </source>
</evidence>
<dbReference type="NCBIfam" id="TIGR00229">
    <property type="entry name" value="sensory_box"/>
    <property type="match status" value="2"/>
</dbReference>
<dbReference type="PANTHER" id="PTHR43047:SF64">
    <property type="entry name" value="HISTIDINE KINASE CONTAINING CHEY-HOMOLOGOUS RECEIVER DOMAIN AND PAS DOMAIN-RELATED"/>
    <property type="match status" value="1"/>
</dbReference>
<sequence length="676" mass="76184">MDDEIKSKALLIQELTELRSQFVTLKKSMTESKSDVLLTEEALNYAQSILETIREPLLILDKDMKVISASRNFYNTFSVNPDETIGSVLYDLGNKQWDIPKLRELLETIIPRETNFGNYEVEHVFDSIGRRVMLLNARQIQRTSDKDPIILLAIEDITERKRLEDLLADSEERYRRLFETANDGIVLLEKREGTITHANPAFEKMFGYNVKEILGKHLEDIGIFLENSDFQIIMQKLRDTGVINYDDVSIKTNFNLDIDTDIYLVDRASLVQCNIRDMTQNKINLKSLIRATKQAEIANIAKSEFLANMSHEIRTPLNGIMGMIQLLDGTPVGADQNKYIELALTSCNRLTRLLSDILDLSRIEAGMMEIHESKFRFADLRNSILGLFAVESLTKAVTLKCIIDPTIHPEVIGDEGRVLQILFNLVGNGLKFTKEGSVTVEITPLGSEKNNDYRVLFTVSDTGIGIHEDHLKNLFKPFVQIEKSYTRKYQGAGLGLSIVKKLVHLMGGSIEVDSVVGEGTSMNVVLPFKQSIEASILKHQTVQIAEKQKLRILLAEDDPSNQFAMIKLLEKAGNEVMLAENGKQAIDLLKIHDFDCILMDVQMPLMDGLEATKTIRSSADLGPKKDIPIIAMTAYAMRGDRETFLKWGMSDYVGKPVRMDDLAVALDRVTAFSRSG</sequence>
<dbReference type="OrthoDB" id="9797097at2"/>
<dbReference type="GO" id="GO:0000155">
    <property type="term" value="F:phosphorelay sensor kinase activity"/>
    <property type="evidence" value="ECO:0007669"/>
    <property type="project" value="InterPro"/>
</dbReference>
<dbReference type="FunFam" id="3.30.565.10:FF:000010">
    <property type="entry name" value="Sensor histidine kinase RcsC"/>
    <property type="match status" value="1"/>
</dbReference>
<evidence type="ECO:0000259" key="8">
    <source>
        <dbReference type="PROSITE" id="PS50110"/>
    </source>
</evidence>
<evidence type="ECO:0000256" key="6">
    <source>
        <dbReference type="PROSITE-ProRule" id="PRU00169"/>
    </source>
</evidence>
<dbReference type="CDD" id="cd17546">
    <property type="entry name" value="REC_hyHK_CKI1_RcsC-like"/>
    <property type="match status" value="1"/>
</dbReference>
<keyword evidence="5 10" id="KW-0418">Kinase</keyword>
<dbReference type="SMART" id="SM00388">
    <property type="entry name" value="HisKA"/>
    <property type="match status" value="1"/>
</dbReference>
<feature type="modified residue" description="4-aspartylphosphate" evidence="6">
    <location>
        <position position="600"/>
    </location>
</feature>
<gene>
    <name evidence="10" type="ordered locus">Dbac_1432</name>
</gene>
<dbReference type="Pfam" id="PF02518">
    <property type="entry name" value="HATPase_c"/>
    <property type="match status" value="1"/>
</dbReference>
<comment type="catalytic activity">
    <reaction evidence="1">
        <text>ATP + protein L-histidine = ADP + protein N-phospho-L-histidine.</text>
        <dbReference type="EC" id="2.7.13.3"/>
    </reaction>
</comment>
<keyword evidence="3 6" id="KW-0597">Phosphoprotein</keyword>
<dbReference type="Gene3D" id="3.30.565.10">
    <property type="entry name" value="Histidine kinase-like ATPase, C-terminal domain"/>
    <property type="match status" value="1"/>
</dbReference>
<keyword evidence="4" id="KW-0808">Transferase</keyword>
<reference evidence="10 11" key="1">
    <citation type="journal article" date="2009" name="Stand. Genomic Sci.">
        <title>Complete genome sequence of Desulfomicrobium baculatum type strain (X).</title>
        <authorList>
            <person name="Copeland A."/>
            <person name="Spring S."/>
            <person name="Goker M."/>
            <person name="Schneider S."/>
            <person name="Lapidus A."/>
            <person name="Del Rio T.G."/>
            <person name="Tice H."/>
            <person name="Cheng J.F."/>
            <person name="Chen F."/>
            <person name="Nolan M."/>
            <person name="Bruce D."/>
            <person name="Goodwin L."/>
            <person name="Pitluck S."/>
            <person name="Ivanova N."/>
            <person name="Mavrommatis K."/>
            <person name="Ovchinnikova G."/>
            <person name="Pati A."/>
            <person name="Chen A."/>
            <person name="Palaniappan K."/>
            <person name="Land M."/>
            <person name="Hauser L."/>
            <person name="Chang Y.J."/>
            <person name="Jeffries C.C."/>
            <person name="Meincke L."/>
            <person name="Sims D."/>
            <person name="Brettin T."/>
            <person name="Detter J.C."/>
            <person name="Han C."/>
            <person name="Chain P."/>
            <person name="Bristow J."/>
            <person name="Eisen J.A."/>
            <person name="Markowitz V."/>
            <person name="Hugenholtz P."/>
            <person name="Kyrpides N.C."/>
            <person name="Klenk H.P."/>
            <person name="Lucas S."/>
        </authorList>
    </citation>
    <scope>NUCLEOTIDE SEQUENCE [LARGE SCALE GENOMIC DNA]</scope>
    <source>
        <strain evidence="11">DSM 4028 / VKM B-1378 / X</strain>
    </source>
</reference>
<protein>
    <recommendedName>
        <fullName evidence="2">histidine kinase</fullName>
        <ecNumber evidence="2">2.7.13.3</ecNumber>
    </recommendedName>
</protein>
<dbReference type="PROSITE" id="PS50110">
    <property type="entry name" value="RESPONSE_REGULATORY"/>
    <property type="match status" value="1"/>
</dbReference>
<evidence type="ECO:0000256" key="2">
    <source>
        <dbReference type="ARBA" id="ARBA00012438"/>
    </source>
</evidence>
<dbReference type="CDD" id="cd00130">
    <property type="entry name" value="PAS"/>
    <property type="match status" value="2"/>
</dbReference>
<dbReference type="InterPro" id="IPR035965">
    <property type="entry name" value="PAS-like_dom_sf"/>
</dbReference>
<dbReference type="HOGENOM" id="CLU_000445_114_15_7"/>
<dbReference type="InterPro" id="IPR004358">
    <property type="entry name" value="Sig_transdc_His_kin-like_C"/>
</dbReference>
<evidence type="ECO:0000256" key="5">
    <source>
        <dbReference type="ARBA" id="ARBA00022777"/>
    </source>
</evidence>
<evidence type="ECO:0000313" key="10">
    <source>
        <dbReference type="EMBL" id="ACU89526.1"/>
    </source>
</evidence>
<accession>C7LTG9</accession>
<evidence type="ECO:0000256" key="1">
    <source>
        <dbReference type="ARBA" id="ARBA00000085"/>
    </source>
</evidence>
<dbReference type="Gene3D" id="3.30.450.20">
    <property type="entry name" value="PAS domain"/>
    <property type="match status" value="2"/>
</dbReference>
<dbReference type="Pfam" id="PF00512">
    <property type="entry name" value="HisKA"/>
    <property type="match status" value="1"/>
</dbReference>
<feature type="domain" description="PAS" evidence="9">
    <location>
        <begin position="170"/>
        <end position="240"/>
    </location>
</feature>
<dbReference type="PROSITE" id="PS50112">
    <property type="entry name" value="PAS"/>
    <property type="match status" value="1"/>
</dbReference>
<dbReference type="AlphaFoldDB" id="C7LTG9"/>
<dbReference type="Pfam" id="PF00072">
    <property type="entry name" value="Response_reg"/>
    <property type="match status" value="1"/>
</dbReference>
<dbReference type="SMART" id="SM00387">
    <property type="entry name" value="HATPase_c"/>
    <property type="match status" value="1"/>
</dbReference>
<dbReference type="eggNOG" id="COG5002">
    <property type="taxonomic scope" value="Bacteria"/>
</dbReference>
<dbReference type="KEGG" id="dba:Dbac_1432"/>
<dbReference type="Gene3D" id="1.10.287.130">
    <property type="match status" value="1"/>
</dbReference>
<proteinExistence type="predicted"/>
<evidence type="ECO:0000259" key="9">
    <source>
        <dbReference type="PROSITE" id="PS50112"/>
    </source>
</evidence>